<dbReference type="AlphaFoldDB" id="A0A2H9T6G0"/>
<dbReference type="GO" id="GO:0005829">
    <property type="term" value="C:cytosol"/>
    <property type="evidence" value="ECO:0007669"/>
    <property type="project" value="TreeGrafter"/>
</dbReference>
<dbReference type="GO" id="GO:0005840">
    <property type="term" value="C:ribosome"/>
    <property type="evidence" value="ECO:0007669"/>
    <property type="project" value="UniProtKB-KW"/>
</dbReference>
<keyword evidence="5" id="KW-0949">S-adenosyl-L-methionine</keyword>
<dbReference type="GO" id="GO:0032259">
    <property type="term" value="P:methylation"/>
    <property type="evidence" value="ECO:0007669"/>
    <property type="project" value="UniProtKB-KW"/>
</dbReference>
<keyword evidence="3 6" id="KW-0489">Methyltransferase</keyword>
<evidence type="ECO:0000313" key="6">
    <source>
        <dbReference type="EMBL" id="PJE78788.1"/>
    </source>
</evidence>
<protein>
    <submittedName>
        <fullName evidence="6">Ribosomal protein L11 methyltransferase</fullName>
        <ecNumber evidence="6">2.1.1.-</ecNumber>
    </submittedName>
</protein>
<dbReference type="Pfam" id="PF06325">
    <property type="entry name" value="PrmA"/>
    <property type="match status" value="1"/>
</dbReference>
<keyword evidence="4 6" id="KW-0808">Transferase</keyword>
<comment type="caution">
    <text evidence="6">The sequence shown here is derived from an EMBL/GenBank/DDBJ whole genome shotgun (WGS) entry which is preliminary data.</text>
</comment>
<dbReference type="InterPro" id="IPR029063">
    <property type="entry name" value="SAM-dependent_MTases_sf"/>
</dbReference>
<evidence type="ECO:0000256" key="2">
    <source>
        <dbReference type="ARBA" id="ARBA00022490"/>
    </source>
</evidence>
<dbReference type="EC" id="2.1.1.-" evidence="6"/>
<dbReference type="InterPro" id="IPR004498">
    <property type="entry name" value="Ribosomal_PrmA_MeTrfase"/>
</dbReference>
<name>A0A2H9T6G0_9ZZZZ</name>
<sequence length="295" mass="32593">MPWIQIKIETHPDHTEILEDLLMEAGASAVTLQDRKDQPVYEPLPGTTPLWSNLLIIGLFDAHADMEHVIDILKEDAGLDPFPSYHIEIVEDRDWEREWMVHFHPICFGSRLWVCPSWKEVPKPDAVNLMLDPGLAFGTGTHPTTALCLKWLDQQEKIANASVLDYGCGSGILGIAALLLGAHHVTGVDIDPQALTATAENARRNNLPVEKLQVFLPQDFVPSQFDIVIANILSGPLTQLASKLAEYTKPGGQIALSGLLVDQADAINSAYSPWFIMNQPVQQDGWVMISGVRKP</sequence>
<gene>
    <name evidence="6" type="primary">prmA</name>
    <name evidence="6" type="ORF">CI610_02261</name>
</gene>
<dbReference type="PIRSF" id="PIRSF000401">
    <property type="entry name" value="RPL11_MTase"/>
    <property type="match status" value="1"/>
</dbReference>
<dbReference type="NCBIfam" id="TIGR00406">
    <property type="entry name" value="prmA"/>
    <property type="match status" value="1"/>
</dbReference>
<evidence type="ECO:0000256" key="5">
    <source>
        <dbReference type="ARBA" id="ARBA00022691"/>
    </source>
</evidence>
<reference evidence="6" key="1">
    <citation type="journal article" date="2017" name="Appl. Environ. Microbiol.">
        <title>Molecular characterization of an Endozoicomonas-like organism causing infection in king scallop Pecten maximus L.</title>
        <authorList>
            <person name="Cano I."/>
            <person name="van Aerle R."/>
            <person name="Ross S."/>
            <person name="Verner-Jeffreys D.W."/>
            <person name="Paley R.K."/>
            <person name="Rimmer G."/>
            <person name="Ryder D."/>
            <person name="Hooper P."/>
            <person name="Stone D."/>
            <person name="Feist S.W."/>
        </authorList>
    </citation>
    <scope>NUCLEOTIDE SEQUENCE</scope>
</reference>
<dbReference type="Gene3D" id="3.40.50.150">
    <property type="entry name" value="Vaccinia Virus protein VP39"/>
    <property type="match status" value="1"/>
</dbReference>
<dbReference type="EMBL" id="NSIT01000128">
    <property type="protein sequence ID" value="PJE78788.1"/>
    <property type="molecule type" value="Genomic_DNA"/>
</dbReference>
<dbReference type="CDD" id="cd02440">
    <property type="entry name" value="AdoMet_MTases"/>
    <property type="match status" value="1"/>
</dbReference>
<dbReference type="PANTHER" id="PTHR43648">
    <property type="entry name" value="ELECTRON TRANSFER FLAVOPROTEIN BETA SUBUNIT LYSINE METHYLTRANSFERASE"/>
    <property type="match status" value="1"/>
</dbReference>
<keyword evidence="2" id="KW-0963">Cytoplasm</keyword>
<dbReference type="InterPro" id="IPR050078">
    <property type="entry name" value="Ribosomal_L11_MeTrfase_PrmA"/>
</dbReference>
<proteinExistence type="inferred from homology"/>
<keyword evidence="6" id="KW-0689">Ribosomal protein</keyword>
<evidence type="ECO:0000256" key="4">
    <source>
        <dbReference type="ARBA" id="ARBA00022679"/>
    </source>
</evidence>
<dbReference type="HAMAP" id="MF_00735">
    <property type="entry name" value="Methyltr_PrmA"/>
    <property type="match status" value="1"/>
</dbReference>
<organism evidence="6">
    <name type="scientific">invertebrate metagenome</name>
    <dbReference type="NCBI Taxonomy" id="1711999"/>
    <lineage>
        <taxon>unclassified sequences</taxon>
        <taxon>metagenomes</taxon>
        <taxon>organismal metagenomes</taxon>
    </lineage>
</organism>
<dbReference type="PANTHER" id="PTHR43648:SF1">
    <property type="entry name" value="ELECTRON TRANSFER FLAVOPROTEIN BETA SUBUNIT LYSINE METHYLTRANSFERASE"/>
    <property type="match status" value="1"/>
</dbReference>
<dbReference type="SUPFAM" id="SSF53335">
    <property type="entry name" value="S-adenosyl-L-methionine-dependent methyltransferases"/>
    <property type="match status" value="1"/>
</dbReference>
<keyword evidence="6" id="KW-0687">Ribonucleoprotein</keyword>
<dbReference type="GO" id="GO:0016279">
    <property type="term" value="F:protein-lysine N-methyltransferase activity"/>
    <property type="evidence" value="ECO:0007669"/>
    <property type="project" value="TreeGrafter"/>
</dbReference>
<evidence type="ECO:0000256" key="1">
    <source>
        <dbReference type="ARBA" id="ARBA00009741"/>
    </source>
</evidence>
<comment type="similarity">
    <text evidence="1">Belongs to the methyltransferase superfamily. PrmA family.</text>
</comment>
<accession>A0A2H9T6G0</accession>
<evidence type="ECO:0000256" key="3">
    <source>
        <dbReference type="ARBA" id="ARBA00022603"/>
    </source>
</evidence>